<sequence length="301" mass="33418">MSRTVKRRGFSDTQFAIFLVVPAMALFALVSLYPLFSSLSLAFFERSLLSSDMRFVGVSNIVRVFNASFLPVLWNTIVFSVGSVLCSTFLGFIAALLLNRGIHGQAVLRGILLFPWVTPSAVVAFIWLWIYNPNYGVLNGALRVMEVIDTNVHWLGSPTPAMIGLIVAKTWSTFPWMMTMFLAGLQTVPRELVEASAIDGAGPVRRLWYVTIPHLRNLFAVVLLLGTIGNFQHFETIYVLTEGGPFGSTTTLAVEMYRRAFQSYDLGMAGALGLLWMVVLSVLAIAYFWVSERTARREGAI</sequence>
<keyword evidence="7 8" id="KW-0472">Membrane</keyword>
<keyword evidence="3 8" id="KW-0813">Transport</keyword>
<feature type="transmembrane region" description="Helical" evidence="8">
    <location>
        <begin position="110"/>
        <end position="131"/>
    </location>
</feature>
<dbReference type="Pfam" id="PF00528">
    <property type="entry name" value="BPD_transp_1"/>
    <property type="match status" value="1"/>
</dbReference>
<organism evidence="10 11">
    <name type="scientific">Aureimonas fodinaquatilis</name>
    <dbReference type="NCBI Taxonomy" id="2565783"/>
    <lineage>
        <taxon>Bacteria</taxon>
        <taxon>Pseudomonadati</taxon>
        <taxon>Pseudomonadota</taxon>
        <taxon>Alphaproteobacteria</taxon>
        <taxon>Hyphomicrobiales</taxon>
        <taxon>Aurantimonadaceae</taxon>
        <taxon>Aureimonas</taxon>
    </lineage>
</organism>
<evidence type="ECO:0000256" key="4">
    <source>
        <dbReference type="ARBA" id="ARBA00022475"/>
    </source>
</evidence>
<dbReference type="PROSITE" id="PS50928">
    <property type="entry name" value="ABC_TM1"/>
    <property type="match status" value="1"/>
</dbReference>
<comment type="similarity">
    <text evidence="2 8">Belongs to the binding-protein-dependent transport system permease family.</text>
</comment>
<accession>A0A5B0DXZ4</accession>
<dbReference type="InterPro" id="IPR050809">
    <property type="entry name" value="UgpAE/MalFG_permease"/>
</dbReference>
<dbReference type="GO" id="GO:0005886">
    <property type="term" value="C:plasma membrane"/>
    <property type="evidence" value="ECO:0007669"/>
    <property type="project" value="UniProtKB-SubCell"/>
</dbReference>
<dbReference type="RefSeq" id="WP_149300023.1">
    <property type="nucleotide sequence ID" value="NZ_VTWH01000002.1"/>
</dbReference>
<dbReference type="GO" id="GO:0055085">
    <property type="term" value="P:transmembrane transport"/>
    <property type="evidence" value="ECO:0007669"/>
    <property type="project" value="InterPro"/>
</dbReference>
<keyword evidence="5 8" id="KW-0812">Transmembrane</keyword>
<reference evidence="10 11" key="1">
    <citation type="submission" date="2019-08" db="EMBL/GenBank/DDBJ databases">
        <title>Aureimonas fodiniaquatilis sp. nov., isolated from a coal mine wastewater.</title>
        <authorList>
            <person name="Kim W."/>
        </authorList>
    </citation>
    <scope>NUCLEOTIDE SEQUENCE [LARGE SCALE GENOMIC DNA]</scope>
    <source>
        <strain evidence="10 11">CAU 1482</strain>
    </source>
</reference>
<evidence type="ECO:0000256" key="8">
    <source>
        <dbReference type="RuleBase" id="RU363032"/>
    </source>
</evidence>
<gene>
    <name evidence="10" type="ORF">FPY71_09765</name>
</gene>
<proteinExistence type="inferred from homology"/>
<evidence type="ECO:0000256" key="6">
    <source>
        <dbReference type="ARBA" id="ARBA00022989"/>
    </source>
</evidence>
<dbReference type="PANTHER" id="PTHR43227">
    <property type="entry name" value="BLL4140 PROTEIN"/>
    <property type="match status" value="1"/>
</dbReference>
<dbReference type="AlphaFoldDB" id="A0A5B0DXZ4"/>
<feature type="transmembrane region" description="Helical" evidence="8">
    <location>
        <begin position="15"/>
        <end position="36"/>
    </location>
</feature>
<comment type="caution">
    <text evidence="10">The sequence shown here is derived from an EMBL/GenBank/DDBJ whole genome shotgun (WGS) entry which is preliminary data.</text>
</comment>
<keyword evidence="6 8" id="KW-1133">Transmembrane helix</keyword>
<dbReference type="OrthoDB" id="9805108at2"/>
<keyword evidence="11" id="KW-1185">Reference proteome</keyword>
<dbReference type="Gene3D" id="1.10.3720.10">
    <property type="entry name" value="MetI-like"/>
    <property type="match status" value="1"/>
</dbReference>
<dbReference type="SUPFAM" id="SSF161098">
    <property type="entry name" value="MetI-like"/>
    <property type="match status" value="1"/>
</dbReference>
<dbReference type="EMBL" id="VTWH01000002">
    <property type="protein sequence ID" value="KAA0970755.1"/>
    <property type="molecule type" value="Genomic_DNA"/>
</dbReference>
<dbReference type="Proteomes" id="UP000324738">
    <property type="component" value="Unassembled WGS sequence"/>
</dbReference>
<evidence type="ECO:0000259" key="9">
    <source>
        <dbReference type="PROSITE" id="PS50928"/>
    </source>
</evidence>
<dbReference type="PANTHER" id="PTHR43227:SF7">
    <property type="entry name" value="ARABINOOLIGOSACCHARIDES TRANSPORT SYSTEM PERMEASE PROTEIN ARAP"/>
    <property type="match status" value="1"/>
</dbReference>
<evidence type="ECO:0000256" key="1">
    <source>
        <dbReference type="ARBA" id="ARBA00004651"/>
    </source>
</evidence>
<keyword evidence="4" id="KW-1003">Cell membrane</keyword>
<feature type="transmembrane region" description="Helical" evidence="8">
    <location>
        <begin position="72"/>
        <end position="98"/>
    </location>
</feature>
<feature type="transmembrane region" description="Helical" evidence="8">
    <location>
        <begin position="215"/>
        <end position="234"/>
    </location>
</feature>
<evidence type="ECO:0000256" key="2">
    <source>
        <dbReference type="ARBA" id="ARBA00009306"/>
    </source>
</evidence>
<dbReference type="InterPro" id="IPR000515">
    <property type="entry name" value="MetI-like"/>
</dbReference>
<dbReference type="CDD" id="cd06261">
    <property type="entry name" value="TM_PBP2"/>
    <property type="match status" value="1"/>
</dbReference>
<evidence type="ECO:0000256" key="5">
    <source>
        <dbReference type="ARBA" id="ARBA00022692"/>
    </source>
</evidence>
<evidence type="ECO:0000313" key="11">
    <source>
        <dbReference type="Proteomes" id="UP000324738"/>
    </source>
</evidence>
<name>A0A5B0DXZ4_9HYPH</name>
<evidence type="ECO:0000256" key="7">
    <source>
        <dbReference type="ARBA" id="ARBA00023136"/>
    </source>
</evidence>
<comment type="subcellular location">
    <subcellularLocation>
        <location evidence="1 8">Cell membrane</location>
        <topology evidence="1 8">Multi-pass membrane protein</topology>
    </subcellularLocation>
</comment>
<evidence type="ECO:0000313" key="10">
    <source>
        <dbReference type="EMBL" id="KAA0970755.1"/>
    </source>
</evidence>
<dbReference type="InterPro" id="IPR035906">
    <property type="entry name" value="MetI-like_sf"/>
</dbReference>
<evidence type="ECO:0000256" key="3">
    <source>
        <dbReference type="ARBA" id="ARBA00022448"/>
    </source>
</evidence>
<protein>
    <submittedName>
        <fullName evidence="10">Sugar ABC transporter permease</fullName>
    </submittedName>
</protein>
<feature type="transmembrane region" description="Helical" evidence="8">
    <location>
        <begin position="266"/>
        <end position="290"/>
    </location>
</feature>
<feature type="domain" description="ABC transmembrane type-1" evidence="9">
    <location>
        <begin position="73"/>
        <end position="287"/>
    </location>
</feature>